<protein>
    <submittedName>
        <fullName evidence="2">Chromosome (Plasmid) partitioning protein ParA / Sporulation initiation inhibitor protein Soj</fullName>
    </submittedName>
</protein>
<feature type="domain" description="AAA" evidence="1">
    <location>
        <begin position="26"/>
        <end position="199"/>
    </location>
</feature>
<organism evidence="2">
    <name type="scientific">uncultured Thermomicrobiales bacterium</name>
    <dbReference type="NCBI Taxonomy" id="1645740"/>
    <lineage>
        <taxon>Bacteria</taxon>
        <taxon>Pseudomonadati</taxon>
        <taxon>Thermomicrobiota</taxon>
        <taxon>Thermomicrobia</taxon>
        <taxon>Thermomicrobiales</taxon>
        <taxon>environmental samples</taxon>
    </lineage>
</organism>
<dbReference type="PANTHER" id="PTHR13696:SF52">
    <property type="entry name" value="PARA FAMILY PROTEIN CT_582"/>
    <property type="match status" value="1"/>
</dbReference>
<sequence>MARTLPASSPALAAYPLDRGAQPAPTVAFANQKGGVGKTTTAVNTAVTLAGRGHKVLLVDIDPQGNATSSLGVDKTTLAATVYDLLVEGTPVAEAIAAGARPNLDLVAATPTLAGAEIELVAAPERERRLANALSEVLRAYDLVLIDCPPSLGLLTVNALTAARSVVVPIQCEFLALEGLGQLITTIDLVKRALNPPLDVAGVLMTMYDARTRLSAHVVDEVRRYFPHRIFETIVPRSVRLAEAPSYGQAIVEYDPASRGADAYEAFAGELASRLRLATPASAGSATAPASGEERR</sequence>
<dbReference type="CDD" id="cd02042">
    <property type="entry name" value="ParAB_family"/>
    <property type="match status" value="1"/>
</dbReference>
<dbReference type="Pfam" id="PF13614">
    <property type="entry name" value="AAA_31"/>
    <property type="match status" value="1"/>
</dbReference>
<dbReference type="PANTHER" id="PTHR13696">
    <property type="entry name" value="P-LOOP CONTAINING NUCLEOSIDE TRIPHOSPHATE HYDROLASE"/>
    <property type="match status" value="1"/>
</dbReference>
<dbReference type="InterPro" id="IPR050678">
    <property type="entry name" value="DNA_Partitioning_ATPase"/>
</dbReference>
<accession>A0A6J4VI74</accession>
<dbReference type="InterPro" id="IPR025669">
    <property type="entry name" value="AAA_dom"/>
</dbReference>
<proteinExistence type="predicted"/>
<dbReference type="EMBL" id="CADCWF010000284">
    <property type="protein sequence ID" value="CAA9574442.1"/>
    <property type="molecule type" value="Genomic_DNA"/>
</dbReference>
<name>A0A6J4VI74_9BACT</name>
<reference evidence="2" key="1">
    <citation type="submission" date="2020-02" db="EMBL/GenBank/DDBJ databases">
        <authorList>
            <person name="Meier V. D."/>
        </authorList>
    </citation>
    <scope>NUCLEOTIDE SEQUENCE</scope>
    <source>
        <strain evidence="2">AVDCRST_MAG59</strain>
    </source>
</reference>
<dbReference type="FunFam" id="3.40.50.300:FF:000285">
    <property type="entry name" value="Sporulation initiation inhibitor Soj"/>
    <property type="match status" value="1"/>
</dbReference>
<dbReference type="SUPFAM" id="SSF52540">
    <property type="entry name" value="P-loop containing nucleoside triphosphate hydrolases"/>
    <property type="match status" value="1"/>
</dbReference>
<gene>
    <name evidence="2" type="ORF">AVDCRST_MAG59-3923</name>
</gene>
<evidence type="ECO:0000259" key="1">
    <source>
        <dbReference type="Pfam" id="PF13614"/>
    </source>
</evidence>
<evidence type="ECO:0000313" key="2">
    <source>
        <dbReference type="EMBL" id="CAA9574442.1"/>
    </source>
</evidence>
<dbReference type="Gene3D" id="3.40.50.300">
    <property type="entry name" value="P-loop containing nucleotide triphosphate hydrolases"/>
    <property type="match status" value="1"/>
</dbReference>
<dbReference type="AlphaFoldDB" id="A0A6J4VI74"/>
<dbReference type="InterPro" id="IPR027417">
    <property type="entry name" value="P-loop_NTPase"/>
</dbReference>